<organism evidence="1 2">
    <name type="scientific">Heterorhabditis bacteriophora</name>
    <name type="common">Entomopathogenic nematode worm</name>
    <dbReference type="NCBI Taxonomy" id="37862"/>
    <lineage>
        <taxon>Eukaryota</taxon>
        <taxon>Metazoa</taxon>
        <taxon>Ecdysozoa</taxon>
        <taxon>Nematoda</taxon>
        <taxon>Chromadorea</taxon>
        <taxon>Rhabditida</taxon>
        <taxon>Rhabditina</taxon>
        <taxon>Rhabditomorpha</taxon>
        <taxon>Strongyloidea</taxon>
        <taxon>Heterorhabditidae</taxon>
        <taxon>Heterorhabditis</taxon>
    </lineage>
</organism>
<reference evidence="2" key="1">
    <citation type="submission" date="2016-11" db="UniProtKB">
        <authorList>
            <consortium name="WormBaseParasite"/>
        </authorList>
    </citation>
    <scope>IDENTIFICATION</scope>
</reference>
<name>A0A1I7WI51_HETBA</name>
<protein>
    <submittedName>
        <fullName evidence="2">Ras-GEF domain-containing protein</fullName>
    </submittedName>
</protein>
<dbReference type="Proteomes" id="UP000095283">
    <property type="component" value="Unplaced"/>
</dbReference>
<evidence type="ECO:0000313" key="1">
    <source>
        <dbReference type="Proteomes" id="UP000095283"/>
    </source>
</evidence>
<dbReference type="WBParaSite" id="Hba_04645">
    <property type="protein sequence ID" value="Hba_04645"/>
    <property type="gene ID" value="Hba_04645"/>
</dbReference>
<sequence length="243" mass="28980">MLIEASFNCLFPSVNNYCFAYTSFIVSPKICHILLFKIHFFMYNIDSFVLIRLISYLLYRIIRTLILIESDILALLHRIWDKKNARVEFFNVMARWVIYTISDKYVYFVQIPHTEKLSIDENCKMTEYLFKFADKVARMDVDIFINEFKGFPPFKSKFKKIIFSFVKIGRLFWGDILISDTATAIRPILNICEISDLAIPDCIEWKRKEVCELWSMWNTTPLTETYRARAKTLVDYLQQYCSY</sequence>
<proteinExistence type="predicted"/>
<dbReference type="AlphaFoldDB" id="A0A1I7WI51"/>
<evidence type="ECO:0000313" key="2">
    <source>
        <dbReference type="WBParaSite" id="Hba_04645"/>
    </source>
</evidence>
<keyword evidence="1" id="KW-1185">Reference proteome</keyword>
<accession>A0A1I7WI51</accession>